<evidence type="ECO:0000256" key="13">
    <source>
        <dbReference type="ARBA" id="ARBA00023026"/>
    </source>
</evidence>
<dbReference type="SMART" id="SM00388">
    <property type="entry name" value="HisKA"/>
    <property type="match status" value="1"/>
</dbReference>
<evidence type="ECO:0000256" key="1">
    <source>
        <dbReference type="ARBA" id="ARBA00000085"/>
    </source>
</evidence>
<evidence type="ECO:0000256" key="12">
    <source>
        <dbReference type="ARBA" id="ARBA00023012"/>
    </source>
</evidence>
<evidence type="ECO:0000313" key="20">
    <source>
        <dbReference type="EMBL" id="MFD2662190.1"/>
    </source>
</evidence>
<keyword evidence="4" id="KW-1003">Cell membrane</keyword>
<dbReference type="InterPro" id="IPR003660">
    <property type="entry name" value="HAMP_dom"/>
</dbReference>
<keyword evidence="8" id="KW-0547">Nucleotide-binding</keyword>
<sequence length="458" mass="51182">MRSLYVRIILTFLLIVLLSMGISYAMANLLFRKDNSAFLEERLSASVRSIERLYAVSSPWSLPMFLQETADMQGLSIVAVSARGQYVAAGPRSDAMLAAMTADELRAVFAGRTIKLGREAVSPESAAPFAIGRPARLGGSEWAVFLQPSFQPEVRSFQRNTYSILFTLLIVGGILIVVVTRYLVKPLKMMTAATTRIAKGDYSTRLPVHRRDELGELADSINRMALGLSRQEAMRQDFVSNVSHEIQSPLTSIGGFAEALRSGDLSAEERDHYVSVIKQESSRLSRLSENLLKLASLDAKQHPFEPRRYRLDRQLRDVVLTFEPQWLEKRLTVELTMEETTITADEDQLNQIWVILLANAMKFTPEGGKISFYLTEKDGYALVRITDTGIGISEEDRERIFERFYKADKSRDWNVGGSGLGLSIAKKIVENHDGTIEAEPSERGASFAVRLPIAHLGQ</sequence>
<evidence type="ECO:0000259" key="19">
    <source>
        <dbReference type="PROSITE" id="PS50885"/>
    </source>
</evidence>
<dbReference type="PROSITE" id="PS50109">
    <property type="entry name" value="HIS_KIN"/>
    <property type="match status" value="1"/>
</dbReference>
<evidence type="ECO:0000256" key="16">
    <source>
        <dbReference type="ARBA" id="ARBA00040841"/>
    </source>
</evidence>
<dbReference type="Pfam" id="PF00672">
    <property type="entry name" value="HAMP"/>
    <property type="match status" value="1"/>
</dbReference>
<comment type="catalytic activity">
    <reaction evidence="1">
        <text>ATP + protein L-histidine = ADP + protein N-phospho-L-histidine.</text>
        <dbReference type="EC" id="2.7.13.3"/>
    </reaction>
</comment>
<keyword evidence="7 17" id="KW-0812">Transmembrane</keyword>
<keyword evidence="13" id="KW-0843">Virulence</keyword>
<keyword evidence="12" id="KW-0902">Two-component regulatory system</keyword>
<keyword evidence="9 20" id="KW-0418">Kinase</keyword>
<dbReference type="Pfam" id="PF00512">
    <property type="entry name" value="HisKA"/>
    <property type="match status" value="1"/>
</dbReference>
<evidence type="ECO:0000256" key="11">
    <source>
        <dbReference type="ARBA" id="ARBA00022989"/>
    </source>
</evidence>
<dbReference type="CDD" id="cd06225">
    <property type="entry name" value="HAMP"/>
    <property type="match status" value="1"/>
</dbReference>
<keyword evidence="21" id="KW-1185">Reference proteome</keyword>
<dbReference type="Pfam" id="PF02518">
    <property type="entry name" value="HATPase_c"/>
    <property type="match status" value="1"/>
</dbReference>
<accession>A0ABW5R153</accession>
<dbReference type="InterPro" id="IPR036890">
    <property type="entry name" value="HATPase_C_sf"/>
</dbReference>
<dbReference type="EC" id="2.7.13.3" evidence="3"/>
<dbReference type="Gene3D" id="3.30.565.10">
    <property type="entry name" value="Histidine kinase-like ATPase, C-terminal domain"/>
    <property type="match status" value="1"/>
</dbReference>
<dbReference type="InterPro" id="IPR005467">
    <property type="entry name" value="His_kinase_dom"/>
</dbReference>
<evidence type="ECO:0000256" key="2">
    <source>
        <dbReference type="ARBA" id="ARBA00004651"/>
    </source>
</evidence>
<evidence type="ECO:0000259" key="18">
    <source>
        <dbReference type="PROSITE" id="PS50109"/>
    </source>
</evidence>
<protein>
    <recommendedName>
        <fullName evidence="16">Heme sensor protein HssS</fullName>
        <ecNumber evidence="3">2.7.13.3</ecNumber>
    </recommendedName>
</protein>
<evidence type="ECO:0000256" key="4">
    <source>
        <dbReference type="ARBA" id="ARBA00022475"/>
    </source>
</evidence>
<dbReference type="PANTHER" id="PTHR45528:SF11">
    <property type="entry name" value="HISTIDINE KINASE"/>
    <property type="match status" value="1"/>
</dbReference>
<dbReference type="InterPro" id="IPR003594">
    <property type="entry name" value="HATPase_dom"/>
</dbReference>
<feature type="domain" description="Histidine kinase" evidence="18">
    <location>
        <begin position="241"/>
        <end position="455"/>
    </location>
</feature>
<keyword evidence="11 17" id="KW-1133">Transmembrane helix</keyword>
<evidence type="ECO:0000256" key="17">
    <source>
        <dbReference type="SAM" id="Phobius"/>
    </source>
</evidence>
<dbReference type="InterPro" id="IPR004358">
    <property type="entry name" value="Sig_transdc_His_kin-like_C"/>
</dbReference>
<reference evidence="21" key="1">
    <citation type="journal article" date="2019" name="Int. J. Syst. Evol. Microbiol.">
        <title>The Global Catalogue of Microorganisms (GCM) 10K type strain sequencing project: providing services to taxonomists for standard genome sequencing and annotation.</title>
        <authorList>
            <consortium name="The Broad Institute Genomics Platform"/>
            <consortium name="The Broad Institute Genome Sequencing Center for Infectious Disease"/>
            <person name="Wu L."/>
            <person name="Ma J."/>
        </authorList>
    </citation>
    <scope>NUCLEOTIDE SEQUENCE [LARGE SCALE GENOMIC DNA]</scope>
    <source>
        <strain evidence="21">TISTR 1827</strain>
    </source>
</reference>
<comment type="subcellular location">
    <subcellularLocation>
        <location evidence="2">Cell membrane</location>
        <topology evidence="2">Multi-pass membrane protein</topology>
    </subcellularLocation>
</comment>
<feature type="transmembrane region" description="Helical" evidence="17">
    <location>
        <begin position="162"/>
        <end position="184"/>
    </location>
</feature>
<dbReference type="SMART" id="SM00304">
    <property type="entry name" value="HAMP"/>
    <property type="match status" value="1"/>
</dbReference>
<dbReference type="Proteomes" id="UP001597493">
    <property type="component" value="Unassembled WGS sequence"/>
</dbReference>
<name>A0ABW5R153_9BACL</name>
<keyword evidence="6" id="KW-0808">Transferase</keyword>
<evidence type="ECO:0000256" key="3">
    <source>
        <dbReference type="ARBA" id="ARBA00012438"/>
    </source>
</evidence>
<gene>
    <name evidence="20" type="ORF">ACFSW5_18190</name>
</gene>
<dbReference type="PRINTS" id="PR00344">
    <property type="entry name" value="BCTRLSENSOR"/>
</dbReference>
<dbReference type="InterPro" id="IPR003661">
    <property type="entry name" value="HisK_dim/P_dom"/>
</dbReference>
<evidence type="ECO:0000256" key="5">
    <source>
        <dbReference type="ARBA" id="ARBA00022553"/>
    </source>
</evidence>
<dbReference type="SUPFAM" id="SSF47384">
    <property type="entry name" value="Homodimeric domain of signal transducing histidine kinase"/>
    <property type="match status" value="1"/>
</dbReference>
<keyword evidence="10" id="KW-0067">ATP-binding</keyword>
<comment type="caution">
    <text evidence="20">The sequence shown here is derived from an EMBL/GenBank/DDBJ whole genome shotgun (WGS) entry which is preliminary data.</text>
</comment>
<dbReference type="SUPFAM" id="SSF158472">
    <property type="entry name" value="HAMP domain-like"/>
    <property type="match status" value="1"/>
</dbReference>
<keyword evidence="5" id="KW-0597">Phosphoprotein</keyword>
<dbReference type="Gene3D" id="1.10.287.130">
    <property type="match status" value="1"/>
</dbReference>
<dbReference type="CDD" id="cd00075">
    <property type="entry name" value="HATPase"/>
    <property type="match status" value="1"/>
</dbReference>
<evidence type="ECO:0000256" key="10">
    <source>
        <dbReference type="ARBA" id="ARBA00022840"/>
    </source>
</evidence>
<evidence type="ECO:0000256" key="15">
    <source>
        <dbReference type="ARBA" id="ARBA00037219"/>
    </source>
</evidence>
<dbReference type="InterPro" id="IPR036097">
    <property type="entry name" value="HisK_dim/P_sf"/>
</dbReference>
<evidence type="ECO:0000313" key="21">
    <source>
        <dbReference type="Proteomes" id="UP001597493"/>
    </source>
</evidence>
<dbReference type="SUPFAM" id="SSF55874">
    <property type="entry name" value="ATPase domain of HSP90 chaperone/DNA topoisomerase II/histidine kinase"/>
    <property type="match status" value="1"/>
</dbReference>
<keyword evidence="14 17" id="KW-0472">Membrane</keyword>
<evidence type="ECO:0000256" key="6">
    <source>
        <dbReference type="ARBA" id="ARBA00022679"/>
    </source>
</evidence>
<organism evidence="20 21">
    <name type="scientific">Paenibacillus thailandensis</name>
    <dbReference type="NCBI Taxonomy" id="393250"/>
    <lineage>
        <taxon>Bacteria</taxon>
        <taxon>Bacillati</taxon>
        <taxon>Bacillota</taxon>
        <taxon>Bacilli</taxon>
        <taxon>Bacillales</taxon>
        <taxon>Paenibacillaceae</taxon>
        <taxon>Paenibacillus</taxon>
    </lineage>
</organism>
<evidence type="ECO:0000256" key="7">
    <source>
        <dbReference type="ARBA" id="ARBA00022692"/>
    </source>
</evidence>
<dbReference type="PROSITE" id="PS50885">
    <property type="entry name" value="HAMP"/>
    <property type="match status" value="1"/>
</dbReference>
<dbReference type="InterPro" id="IPR050398">
    <property type="entry name" value="HssS/ArlS-like"/>
</dbReference>
<dbReference type="EMBL" id="JBHUMY010000023">
    <property type="protein sequence ID" value="MFD2662190.1"/>
    <property type="molecule type" value="Genomic_DNA"/>
</dbReference>
<dbReference type="GO" id="GO:0016301">
    <property type="term" value="F:kinase activity"/>
    <property type="evidence" value="ECO:0007669"/>
    <property type="project" value="UniProtKB-KW"/>
</dbReference>
<evidence type="ECO:0000256" key="8">
    <source>
        <dbReference type="ARBA" id="ARBA00022741"/>
    </source>
</evidence>
<evidence type="ECO:0000256" key="9">
    <source>
        <dbReference type="ARBA" id="ARBA00022777"/>
    </source>
</evidence>
<feature type="domain" description="HAMP" evidence="19">
    <location>
        <begin position="181"/>
        <end position="233"/>
    </location>
</feature>
<dbReference type="Gene3D" id="6.10.340.10">
    <property type="match status" value="1"/>
</dbReference>
<dbReference type="CDD" id="cd00082">
    <property type="entry name" value="HisKA"/>
    <property type="match status" value="1"/>
</dbReference>
<dbReference type="RefSeq" id="WP_379276075.1">
    <property type="nucleotide sequence ID" value="NZ_JBHUGT010000023.1"/>
</dbReference>
<dbReference type="SMART" id="SM00387">
    <property type="entry name" value="HATPase_c"/>
    <property type="match status" value="1"/>
</dbReference>
<evidence type="ECO:0000256" key="14">
    <source>
        <dbReference type="ARBA" id="ARBA00023136"/>
    </source>
</evidence>
<comment type="function">
    <text evidence="15">Member of the two-component regulatory system HssS/HssR involved in intracellular heme homeostasis and tempering of staphylococcal virulence. HssS functions as a heme sensor histidine kinase which is autophosphorylated at a histidine residue and transfers its phosphate group to an aspartate residue of HssR. HssR/HssS activates the expression of hrtAB, an efflux pump, in response to extracellular heme, hemin, hemoglobin or blood.</text>
</comment>
<dbReference type="PANTHER" id="PTHR45528">
    <property type="entry name" value="SENSOR HISTIDINE KINASE CPXA"/>
    <property type="match status" value="1"/>
</dbReference>
<proteinExistence type="predicted"/>